<dbReference type="HOGENOM" id="CLU_2227568_0_0_1"/>
<evidence type="ECO:0000313" key="2">
    <source>
        <dbReference type="Proteomes" id="UP000026962"/>
    </source>
</evidence>
<reference evidence="1" key="2">
    <citation type="submission" date="2018-05" db="EMBL/GenBank/DDBJ databases">
        <title>OpunRS2 (Oryza punctata Reference Sequence Version 2).</title>
        <authorList>
            <person name="Zhang J."/>
            <person name="Kudrna D."/>
            <person name="Lee S."/>
            <person name="Talag J."/>
            <person name="Welchert J."/>
            <person name="Wing R.A."/>
        </authorList>
    </citation>
    <scope>NUCLEOTIDE SEQUENCE [LARGE SCALE GENOMIC DNA]</scope>
</reference>
<name>A0A0E0LUB7_ORYPU</name>
<protein>
    <submittedName>
        <fullName evidence="1">Uncharacterized protein</fullName>
    </submittedName>
</protein>
<dbReference type="AlphaFoldDB" id="A0A0E0LUB7"/>
<dbReference type="EnsemblPlants" id="OPUNC08G11500.1">
    <property type="protein sequence ID" value="OPUNC08G11500.1"/>
    <property type="gene ID" value="OPUNC08G11500"/>
</dbReference>
<dbReference type="Gramene" id="OPUNC08G11500.1">
    <property type="protein sequence ID" value="OPUNC08G11500.1"/>
    <property type="gene ID" value="OPUNC08G11500"/>
</dbReference>
<proteinExistence type="predicted"/>
<keyword evidence="2" id="KW-1185">Reference proteome</keyword>
<organism evidence="1">
    <name type="scientific">Oryza punctata</name>
    <name type="common">Red rice</name>
    <dbReference type="NCBI Taxonomy" id="4537"/>
    <lineage>
        <taxon>Eukaryota</taxon>
        <taxon>Viridiplantae</taxon>
        <taxon>Streptophyta</taxon>
        <taxon>Embryophyta</taxon>
        <taxon>Tracheophyta</taxon>
        <taxon>Spermatophyta</taxon>
        <taxon>Magnoliopsida</taxon>
        <taxon>Liliopsida</taxon>
        <taxon>Poales</taxon>
        <taxon>Poaceae</taxon>
        <taxon>BOP clade</taxon>
        <taxon>Oryzoideae</taxon>
        <taxon>Oryzeae</taxon>
        <taxon>Oryzinae</taxon>
        <taxon>Oryza</taxon>
    </lineage>
</organism>
<sequence length="106" mass="11347">MATLMVTGGVWPPASQPHLSHLTQIPLLSLRLPRGWWQWQGAQLRIQRRLRPWVAGRAWSANPVVGMGVAGGSVVGKDVGGGLRLGRTWVVDPWPASGGEGEGNHG</sequence>
<accession>A0A0E0LUB7</accession>
<reference evidence="1" key="1">
    <citation type="submission" date="2015-04" db="UniProtKB">
        <authorList>
            <consortium name="EnsemblPlants"/>
        </authorList>
    </citation>
    <scope>IDENTIFICATION</scope>
</reference>
<evidence type="ECO:0000313" key="1">
    <source>
        <dbReference type="EnsemblPlants" id="OPUNC08G11500.1"/>
    </source>
</evidence>
<dbReference type="Proteomes" id="UP000026962">
    <property type="component" value="Chromosome 8"/>
</dbReference>